<evidence type="ECO:0000256" key="2">
    <source>
        <dbReference type="ARBA" id="ARBA00004651"/>
    </source>
</evidence>
<dbReference type="PROSITE" id="PS50109">
    <property type="entry name" value="HIS_KIN"/>
    <property type="match status" value="1"/>
</dbReference>
<dbReference type="PANTHER" id="PTHR45528:SF1">
    <property type="entry name" value="SENSOR HISTIDINE KINASE CPXA"/>
    <property type="match status" value="1"/>
</dbReference>
<organism evidence="16 17">
    <name type="scientific">Parablautia muri</name>
    <dbReference type="NCBI Taxonomy" id="2320879"/>
    <lineage>
        <taxon>Bacteria</taxon>
        <taxon>Bacillati</taxon>
        <taxon>Bacillota</taxon>
        <taxon>Clostridia</taxon>
        <taxon>Lachnospirales</taxon>
        <taxon>Lachnospiraceae</taxon>
        <taxon>Parablautia</taxon>
    </lineage>
</organism>
<protein>
    <recommendedName>
        <fullName evidence="3">histidine kinase</fullName>
        <ecNumber evidence="3">2.7.13.3</ecNumber>
    </recommendedName>
</protein>
<reference evidence="16" key="1">
    <citation type="submission" date="2018-09" db="EMBL/GenBank/DDBJ databases">
        <title>Murine metabolic-syndrome-specific gut microbial biobank.</title>
        <authorList>
            <person name="Liu C."/>
        </authorList>
    </citation>
    <scope>NUCLEOTIDE SEQUENCE</scope>
    <source>
        <strain evidence="16">D42-62</strain>
    </source>
</reference>
<feature type="domain" description="Histidine kinase" evidence="15">
    <location>
        <begin position="565"/>
        <end position="763"/>
    </location>
</feature>
<evidence type="ECO:0000256" key="10">
    <source>
        <dbReference type="ARBA" id="ARBA00022840"/>
    </source>
</evidence>
<dbReference type="InterPro" id="IPR036890">
    <property type="entry name" value="HATPase_C_sf"/>
</dbReference>
<keyword evidence="7 14" id="KW-0812">Transmembrane</keyword>
<dbReference type="InterPro" id="IPR003594">
    <property type="entry name" value="HATPase_dom"/>
</dbReference>
<feature type="transmembrane region" description="Helical" evidence="14">
    <location>
        <begin position="466"/>
        <end position="494"/>
    </location>
</feature>
<keyword evidence="8" id="KW-0547">Nucleotide-binding</keyword>
<evidence type="ECO:0000256" key="1">
    <source>
        <dbReference type="ARBA" id="ARBA00000085"/>
    </source>
</evidence>
<name>A0A9X5BEV7_9FIRM</name>
<dbReference type="InterPro" id="IPR050398">
    <property type="entry name" value="HssS/ArlS-like"/>
</dbReference>
<dbReference type="Proteomes" id="UP001154420">
    <property type="component" value="Unassembled WGS sequence"/>
</dbReference>
<dbReference type="RefSeq" id="WP_160559453.1">
    <property type="nucleotide sequence ID" value="NZ_QZDT01000007.1"/>
</dbReference>
<dbReference type="InterPro" id="IPR036097">
    <property type="entry name" value="HisK_dim/P_sf"/>
</dbReference>
<gene>
    <name evidence="16" type="ORF">D5281_07035</name>
</gene>
<evidence type="ECO:0000313" key="17">
    <source>
        <dbReference type="Proteomes" id="UP001154420"/>
    </source>
</evidence>
<keyword evidence="13 14" id="KW-0472">Membrane</keyword>
<keyword evidence="5" id="KW-0597">Phosphoprotein</keyword>
<dbReference type="Gene3D" id="3.30.565.10">
    <property type="entry name" value="Histidine kinase-like ATPase, C-terminal domain"/>
    <property type="match status" value="1"/>
</dbReference>
<evidence type="ECO:0000313" key="16">
    <source>
        <dbReference type="EMBL" id="NBJ92357.1"/>
    </source>
</evidence>
<keyword evidence="9 16" id="KW-0418">Kinase</keyword>
<evidence type="ECO:0000256" key="8">
    <source>
        <dbReference type="ARBA" id="ARBA00022741"/>
    </source>
</evidence>
<evidence type="ECO:0000256" key="4">
    <source>
        <dbReference type="ARBA" id="ARBA00022475"/>
    </source>
</evidence>
<dbReference type="Pfam" id="PF02518">
    <property type="entry name" value="HATPase_c"/>
    <property type="match status" value="1"/>
</dbReference>
<evidence type="ECO:0000256" key="5">
    <source>
        <dbReference type="ARBA" id="ARBA00022553"/>
    </source>
</evidence>
<dbReference type="GO" id="GO:0000155">
    <property type="term" value="F:phosphorelay sensor kinase activity"/>
    <property type="evidence" value="ECO:0007669"/>
    <property type="project" value="InterPro"/>
</dbReference>
<dbReference type="Gene3D" id="1.10.287.130">
    <property type="match status" value="1"/>
</dbReference>
<evidence type="ECO:0000256" key="11">
    <source>
        <dbReference type="ARBA" id="ARBA00022989"/>
    </source>
</evidence>
<evidence type="ECO:0000256" key="13">
    <source>
        <dbReference type="ARBA" id="ARBA00023136"/>
    </source>
</evidence>
<feature type="transmembrane region" description="Helical" evidence="14">
    <location>
        <begin position="335"/>
        <end position="358"/>
    </location>
</feature>
<dbReference type="EMBL" id="QZDT01000007">
    <property type="protein sequence ID" value="NBJ92357.1"/>
    <property type="molecule type" value="Genomic_DNA"/>
</dbReference>
<keyword evidence="11 14" id="KW-1133">Transmembrane helix</keyword>
<dbReference type="PROSITE" id="PS51257">
    <property type="entry name" value="PROKAR_LIPOPROTEIN"/>
    <property type="match status" value="1"/>
</dbReference>
<dbReference type="GO" id="GO:0005524">
    <property type="term" value="F:ATP binding"/>
    <property type="evidence" value="ECO:0007669"/>
    <property type="project" value="UniProtKB-KW"/>
</dbReference>
<feature type="transmembrane region" description="Helical" evidence="14">
    <location>
        <begin position="289"/>
        <end position="315"/>
    </location>
</feature>
<comment type="catalytic activity">
    <reaction evidence="1">
        <text>ATP + protein L-histidine = ADP + protein N-phospho-L-histidine.</text>
        <dbReference type="EC" id="2.7.13.3"/>
    </reaction>
</comment>
<keyword evidence="4" id="KW-1003">Cell membrane</keyword>
<keyword evidence="17" id="KW-1185">Reference proteome</keyword>
<comment type="caution">
    <text evidence="16">The sequence shown here is derived from an EMBL/GenBank/DDBJ whole genome shotgun (WGS) entry which is preliminary data.</text>
</comment>
<dbReference type="GO" id="GO:0005886">
    <property type="term" value="C:plasma membrane"/>
    <property type="evidence" value="ECO:0007669"/>
    <property type="project" value="UniProtKB-SubCell"/>
</dbReference>
<dbReference type="EC" id="2.7.13.3" evidence="3"/>
<evidence type="ECO:0000256" key="6">
    <source>
        <dbReference type="ARBA" id="ARBA00022679"/>
    </source>
</evidence>
<keyword evidence="6" id="KW-0808">Transferase</keyword>
<dbReference type="SUPFAM" id="SSF55874">
    <property type="entry name" value="ATPase domain of HSP90 chaperone/DNA topoisomerase II/histidine kinase"/>
    <property type="match status" value="1"/>
</dbReference>
<dbReference type="FunFam" id="1.10.287.130:FF:000008">
    <property type="entry name" value="Two-component sensor histidine kinase"/>
    <property type="match status" value="1"/>
</dbReference>
<evidence type="ECO:0000256" key="14">
    <source>
        <dbReference type="SAM" id="Phobius"/>
    </source>
</evidence>
<dbReference type="AlphaFoldDB" id="A0A9X5BEV7"/>
<dbReference type="InterPro" id="IPR003661">
    <property type="entry name" value="HisK_dim/P_dom"/>
</dbReference>
<dbReference type="PANTHER" id="PTHR45528">
    <property type="entry name" value="SENSOR HISTIDINE KINASE CPXA"/>
    <property type="match status" value="1"/>
</dbReference>
<dbReference type="OrthoDB" id="9792991at2"/>
<dbReference type="SMART" id="SM00388">
    <property type="entry name" value="HisKA"/>
    <property type="match status" value="1"/>
</dbReference>
<dbReference type="SUPFAM" id="SSF47384">
    <property type="entry name" value="Homodimeric domain of signal transducing histidine kinase"/>
    <property type="match status" value="1"/>
</dbReference>
<keyword evidence="10" id="KW-0067">ATP-binding</keyword>
<dbReference type="InterPro" id="IPR005467">
    <property type="entry name" value="His_kinase_dom"/>
</dbReference>
<accession>A0A9X5BEV7</accession>
<evidence type="ECO:0000256" key="3">
    <source>
        <dbReference type="ARBA" id="ARBA00012438"/>
    </source>
</evidence>
<evidence type="ECO:0000259" key="15">
    <source>
        <dbReference type="PROSITE" id="PS50109"/>
    </source>
</evidence>
<evidence type="ECO:0000256" key="9">
    <source>
        <dbReference type="ARBA" id="ARBA00022777"/>
    </source>
</evidence>
<proteinExistence type="predicted"/>
<feature type="transmembrane region" description="Helical" evidence="14">
    <location>
        <begin position="378"/>
        <end position="401"/>
    </location>
</feature>
<dbReference type="CDD" id="cd00082">
    <property type="entry name" value="HisKA"/>
    <property type="match status" value="1"/>
</dbReference>
<sequence>MDTKSKSSKKFSFLAAGVAVMLAVAGFMACYPVFEKQAANNYTAPSRSGELLQYFYRGNLVLYKNMLDKVRKEEVSFADLYLKTEEEKFPEEEEFSGEEAGDIYEVLGERTIEEYKDALARAVDAIMEEWESHAMNVIFKNIDYCVVDHKTGEIIKNTGRSIEALYKDKSREDEDVPYVYYVMMAYDEAGNLKDIFVRDEKPDELLKNTQSIMSGKWLANYLSEYGYRYNLVNANTVYFNVGQEKLTYRIDERPRDMTFIYACTQQQKDDLMAIWKDDSFLRTYRNEMWWAYVQAGAVNIYQIILAVLAITALFLSRIKGYCLHRMSGAQMHLEISLPAISCMIWGLEFLIMELVYFSNNGFFTGILAEYLDFVTEESMLMLGGCINVFALTLIFGAWFYLITTFGEVFDLGLREFIKERSLLIHIIGWLIGKTRKKANQFKEEVLHVDLGGETEGTVRKLVLINFLLLAVMCVMWMFGWIVLVIYTAVLYIGLKKYVNKIQEQYGKLLTAARSVANGNLQTKFEDDWGVFESYKEELSKIQNGFRAAVDEEVKSQKMKTDLITNVSHDLKTPLTAITTYIELLGEENITPEQRKEYLQVLSKKSDRLKFLIEDLFEVSKASSGNVTLNPVDVDICHLMRQVYLEYEDKVEDADLFFRFRMPEEKVILQLDSQKTYRVFENLYVNILKYAMPHTRVYVSAQKTEAGIHIELKNMSAAELNIPPQDLTERFVRGDSSRNTEGSGLGLAIAKCFVELQGGVMKVEIDGDLFKVVIDW</sequence>
<dbReference type="SMART" id="SM00387">
    <property type="entry name" value="HATPase_c"/>
    <property type="match status" value="1"/>
</dbReference>
<keyword evidence="12" id="KW-0902">Two-component regulatory system</keyword>
<evidence type="ECO:0000256" key="7">
    <source>
        <dbReference type="ARBA" id="ARBA00022692"/>
    </source>
</evidence>
<comment type="subcellular location">
    <subcellularLocation>
        <location evidence="2">Cell membrane</location>
        <topology evidence="2">Multi-pass membrane protein</topology>
    </subcellularLocation>
</comment>
<dbReference type="Pfam" id="PF00512">
    <property type="entry name" value="HisKA"/>
    <property type="match status" value="1"/>
</dbReference>
<evidence type="ECO:0000256" key="12">
    <source>
        <dbReference type="ARBA" id="ARBA00023012"/>
    </source>
</evidence>
<feature type="transmembrane region" description="Helical" evidence="14">
    <location>
        <begin position="12"/>
        <end position="34"/>
    </location>
</feature>